<dbReference type="Pfam" id="PF00534">
    <property type="entry name" value="Glycos_transf_1"/>
    <property type="match status" value="1"/>
</dbReference>
<evidence type="ECO:0000313" key="4">
    <source>
        <dbReference type="Proteomes" id="UP000032614"/>
    </source>
</evidence>
<sequence>MSERGHNVVPFCGKSEKDLPSEWSRYFPRAPDFDSPSTADILRYHYSFAARRNLQSLLSAQKIGIAHLHIYYGKLTSSILPVLKNENIPIVQTVHDYKLLCPVYTCSRNNLPCEDCGGREYWRALTNKCNRGSYVRSALSMTEAYTSRWLGSVESIDRFIAVSQFFSNRMEANGIDSAKISVVPNFVDIARFSPAAEIGRYFIYFGRMERSKGIATLLKAFSTIPDIPLILVGEGSFLEEAKAISASMACSNITFLGFKRGEELYKLVAGAVCSILPAEAYENCPMSILEAFGLGRPVIGARIGGIPELIDHGVDGYIFNPGDVDSLREYVKEVWYGRRNSEMGRAARFKAERKFSADAHYKKICEVYEKVN</sequence>
<dbReference type="SUPFAM" id="SSF53756">
    <property type="entry name" value="UDP-Glycosyltransferase/glycogen phosphorylase"/>
    <property type="match status" value="1"/>
</dbReference>
<feature type="domain" description="Glycosyl transferase family 1" evidence="1">
    <location>
        <begin position="197"/>
        <end position="336"/>
    </location>
</feature>
<dbReference type="KEGG" id="bfn:OI25_6167"/>
<gene>
    <name evidence="3" type="ORF">OI25_6167</name>
</gene>
<dbReference type="PANTHER" id="PTHR45947:SF13">
    <property type="entry name" value="TRANSFERASE"/>
    <property type="match status" value="1"/>
</dbReference>
<dbReference type="EMBL" id="CP010027">
    <property type="protein sequence ID" value="AJZ61482.1"/>
    <property type="molecule type" value="Genomic_DNA"/>
</dbReference>
<dbReference type="InterPro" id="IPR028098">
    <property type="entry name" value="Glyco_trans_4-like_N"/>
</dbReference>
<dbReference type="Proteomes" id="UP000032614">
    <property type="component" value="Chromosome 2"/>
</dbReference>
<dbReference type="Gene3D" id="3.40.50.2000">
    <property type="entry name" value="Glycogen Phosphorylase B"/>
    <property type="match status" value="2"/>
</dbReference>
<dbReference type="Pfam" id="PF13439">
    <property type="entry name" value="Glyco_transf_4"/>
    <property type="match status" value="1"/>
</dbReference>
<dbReference type="InterPro" id="IPR050194">
    <property type="entry name" value="Glycosyltransferase_grp1"/>
</dbReference>
<proteinExistence type="predicted"/>
<keyword evidence="3" id="KW-0808">Transferase</keyword>
<organism evidence="3 4">
    <name type="scientific">Paraburkholderia fungorum</name>
    <dbReference type="NCBI Taxonomy" id="134537"/>
    <lineage>
        <taxon>Bacteria</taxon>
        <taxon>Pseudomonadati</taxon>
        <taxon>Pseudomonadota</taxon>
        <taxon>Betaproteobacteria</taxon>
        <taxon>Burkholderiales</taxon>
        <taxon>Burkholderiaceae</taxon>
        <taxon>Paraburkholderia</taxon>
    </lineage>
</organism>
<feature type="domain" description="Glycosyltransferase subfamily 4-like N-terminal" evidence="2">
    <location>
        <begin position="2"/>
        <end position="191"/>
    </location>
</feature>
<dbReference type="CDD" id="cd03801">
    <property type="entry name" value="GT4_PimA-like"/>
    <property type="match status" value="1"/>
</dbReference>
<reference evidence="3 4" key="1">
    <citation type="journal article" date="2015" name="Genome Announc.">
        <title>Complete genome sequences for 59 burkholderia isolates, both pathogenic and near neighbor.</title>
        <authorList>
            <person name="Johnson S.L."/>
            <person name="Bishop-Lilly K.A."/>
            <person name="Ladner J.T."/>
            <person name="Daligault H.E."/>
            <person name="Davenport K.W."/>
            <person name="Jaissle J."/>
            <person name="Frey K.G."/>
            <person name="Koroleva G.I."/>
            <person name="Bruce D.C."/>
            <person name="Coyne S.R."/>
            <person name="Broomall S.M."/>
            <person name="Li P.E."/>
            <person name="Teshima H."/>
            <person name="Gibbons H.S."/>
            <person name="Palacios G.F."/>
            <person name="Rosenzweig C.N."/>
            <person name="Redden C.L."/>
            <person name="Xu Y."/>
            <person name="Minogue T.D."/>
            <person name="Chain P.S."/>
        </authorList>
    </citation>
    <scope>NUCLEOTIDE SEQUENCE [LARGE SCALE GENOMIC DNA]</scope>
    <source>
        <strain evidence="3 4">ATCC BAA-463</strain>
    </source>
</reference>
<evidence type="ECO:0000259" key="1">
    <source>
        <dbReference type="Pfam" id="PF00534"/>
    </source>
</evidence>
<accession>A0AAU8T6B4</accession>
<name>A0AAU8T6B4_9BURK</name>
<dbReference type="AlphaFoldDB" id="A0AAU8T6B4"/>
<dbReference type="InterPro" id="IPR001296">
    <property type="entry name" value="Glyco_trans_1"/>
</dbReference>
<protein>
    <submittedName>
        <fullName evidence="3">Glycosyl transferases group 1 family protein</fullName>
    </submittedName>
</protein>
<evidence type="ECO:0000313" key="3">
    <source>
        <dbReference type="EMBL" id="AJZ61482.1"/>
    </source>
</evidence>
<dbReference type="GO" id="GO:0016757">
    <property type="term" value="F:glycosyltransferase activity"/>
    <property type="evidence" value="ECO:0007669"/>
    <property type="project" value="InterPro"/>
</dbReference>
<evidence type="ECO:0000259" key="2">
    <source>
        <dbReference type="Pfam" id="PF13439"/>
    </source>
</evidence>
<dbReference type="PANTHER" id="PTHR45947">
    <property type="entry name" value="SULFOQUINOVOSYL TRANSFERASE SQD2"/>
    <property type="match status" value="1"/>
</dbReference>